<organism evidence="2 3">
    <name type="scientific">Parapedobacter deserti</name>
    <dbReference type="NCBI Taxonomy" id="1912957"/>
    <lineage>
        <taxon>Bacteria</taxon>
        <taxon>Pseudomonadati</taxon>
        <taxon>Bacteroidota</taxon>
        <taxon>Sphingobacteriia</taxon>
        <taxon>Sphingobacteriales</taxon>
        <taxon>Sphingobacteriaceae</taxon>
        <taxon>Parapedobacter</taxon>
    </lineage>
</organism>
<dbReference type="Proteomes" id="UP001595526">
    <property type="component" value="Unassembled WGS sequence"/>
</dbReference>
<dbReference type="RefSeq" id="WP_379020948.1">
    <property type="nucleotide sequence ID" value="NZ_JBHRTA010000022.1"/>
</dbReference>
<evidence type="ECO:0000313" key="3">
    <source>
        <dbReference type="Proteomes" id="UP001595526"/>
    </source>
</evidence>
<keyword evidence="1" id="KW-0812">Transmembrane</keyword>
<feature type="transmembrane region" description="Helical" evidence="1">
    <location>
        <begin position="6"/>
        <end position="32"/>
    </location>
</feature>
<dbReference type="EMBL" id="JBHRTA010000022">
    <property type="protein sequence ID" value="MFC3197345.1"/>
    <property type="molecule type" value="Genomic_DNA"/>
</dbReference>
<protein>
    <submittedName>
        <fullName evidence="2">Uncharacterized protein</fullName>
    </submittedName>
</protein>
<feature type="transmembrane region" description="Helical" evidence="1">
    <location>
        <begin position="88"/>
        <end position="111"/>
    </location>
</feature>
<keyword evidence="1" id="KW-1133">Transmembrane helix</keyword>
<evidence type="ECO:0000313" key="2">
    <source>
        <dbReference type="EMBL" id="MFC3197345.1"/>
    </source>
</evidence>
<accession>A0ABV7JH48</accession>
<keyword evidence="1" id="KW-0472">Membrane</keyword>
<keyword evidence="3" id="KW-1185">Reference proteome</keyword>
<name>A0ABV7JH48_9SPHI</name>
<evidence type="ECO:0000256" key="1">
    <source>
        <dbReference type="SAM" id="Phobius"/>
    </source>
</evidence>
<gene>
    <name evidence="2" type="ORF">ACFOET_06950</name>
</gene>
<sequence length="122" mass="13311">MLYLLIILFGGLLSYFGPWWAMAPVCFVLCWWRSEMARQAFWVSALAGVTLWLGYSVYLHAVSGVDLVHRVSGIFTAGVPALANLPGVVPVFSIVALLAALISGFSGLAGLRIKQFIRRPRG</sequence>
<feature type="transmembrane region" description="Helical" evidence="1">
    <location>
        <begin position="39"/>
        <end position="58"/>
    </location>
</feature>
<comment type="caution">
    <text evidence="2">The sequence shown here is derived from an EMBL/GenBank/DDBJ whole genome shotgun (WGS) entry which is preliminary data.</text>
</comment>
<proteinExistence type="predicted"/>
<reference evidence="3" key="1">
    <citation type="journal article" date="2019" name="Int. J. Syst. Evol. Microbiol.">
        <title>The Global Catalogue of Microorganisms (GCM) 10K type strain sequencing project: providing services to taxonomists for standard genome sequencing and annotation.</title>
        <authorList>
            <consortium name="The Broad Institute Genomics Platform"/>
            <consortium name="The Broad Institute Genome Sequencing Center for Infectious Disease"/>
            <person name="Wu L."/>
            <person name="Ma J."/>
        </authorList>
    </citation>
    <scope>NUCLEOTIDE SEQUENCE [LARGE SCALE GENOMIC DNA]</scope>
    <source>
        <strain evidence="3">KCTC 52416</strain>
    </source>
</reference>